<dbReference type="EMBL" id="QZKU01000064">
    <property type="protein sequence ID" value="RJP21823.1"/>
    <property type="molecule type" value="Genomic_DNA"/>
</dbReference>
<dbReference type="PANTHER" id="PTHR46112:SF2">
    <property type="entry name" value="XAA-PRO AMINOPEPTIDASE P-RELATED"/>
    <property type="match status" value="1"/>
</dbReference>
<evidence type="ECO:0000313" key="3">
    <source>
        <dbReference type="EMBL" id="RJP21823.1"/>
    </source>
</evidence>
<proteinExistence type="predicted"/>
<dbReference type="SUPFAM" id="SSF55920">
    <property type="entry name" value="Creatinase/aminopeptidase"/>
    <property type="match status" value="1"/>
</dbReference>
<protein>
    <submittedName>
        <fullName evidence="3">Aminopeptidase P family protein</fullName>
    </submittedName>
</protein>
<dbReference type="InterPro" id="IPR050659">
    <property type="entry name" value="Peptidase_M24B"/>
</dbReference>
<dbReference type="Pfam" id="PF00557">
    <property type="entry name" value="Peptidase_M24"/>
    <property type="match status" value="1"/>
</dbReference>
<evidence type="ECO:0000259" key="1">
    <source>
        <dbReference type="Pfam" id="PF00557"/>
    </source>
</evidence>
<name>A0A3A4NMH9_ABYX5</name>
<keyword evidence="3" id="KW-0031">Aminopeptidase</keyword>
<keyword evidence="3" id="KW-0645">Protease</keyword>
<dbReference type="GO" id="GO:0004177">
    <property type="term" value="F:aminopeptidase activity"/>
    <property type="evidence" value="ECO:0007669"/>
    <property type="project" value="UniProtKB-KW"/>
</dbReference>
<dbReference type="InterPro" id="IPR000587">
    <property type="entry name" value="Creatinase_N"/>
</dbReference>
<organism evidence="3 4">
    <name type="scientific">Abyssobacteria bacterium (strain SURF_5)</name>
    <dbReference type="NCBI Taxonomy" id="2093360"/>
    <lineage>
        <taxon>Bacteria</taxon>
        <taxon>Pseudomonadati</taxon>
        <taxon>Candidatus Hydrogenedentota</taxon>
        <taxon>Candidatus Abyssobacteria</taxon>
    </lineage>
</organism>
<evidence type="ECO:0000313" key="4">
    <source>
        <dbReference type="Proteomes" id="UP000265882"/>
    </source>
</evidence>
<dbReference type="Gene3D" id="3.40.350.10">
    <property type="entry name" value="Creatinase/prolidase N-terminal domain"/>
    <property type="match status" value="1"/>
</dbReference>
<reference evidence="3 4" key="1">
    <citation type="journal article" date="2017" name="ISME J.">
        <title>Energy and carbon metabolisms in a deep terrestrial subsurface fluid microbial community.</title>
        <authorList>
            <person name="Momper L."/>
            <person name="Jungbluth S.P."/>
            <person name="Lee M.D."/>
            <person name="Amend J.P."/>
        </authorList>
    </citation>
    <scope>NUCLEOTIDE SEQUENCE [LARGE SCALE GENOMIC DNA]</scope>
    <source>
        <strain evidence="3">SURF_5</strain>
    </source>
</reference>
<feature type="domain" description="Creatinase N-terminal" evidence="2">
    <location>
        <begin position="5"/>
        <end position="128"/>
    </location>
</feature>
<dbReference type="AlphaFoldDB" id="A0A3A4NMH9"/>
<sequence length="387" mass="43122">MSIERIDVLRSRLAEMNIDAAVLLYSRDLLYYAGVSIPSILLITPQTARLYVRRAMEFALHDATVPDVVPDGNFRQVAEQLASEKLQDARIGLELDVIPAELFLKIQSELTGAELVNISPHILNQRMIKDEDEVKLVKASAAMIDKAQSRAREVIRAGMPEIDMAAEIEAELRRNKHEVVLINRRFDAHTFYGMIGSGETLSRFAGFANVASGIGLSRAMRISACDRIMKRGDLVMIDITGCFHGYITDVTRMYVIGRATDIQKDVFNELCVVQDEIFSSIRPATPVADVYECGRAAAEKTKFGPYFMGYHEKGRFVGHGIGLELDEPPVIGPDDPTIIRENMTLVVEINTIIPGFGAIKLEDSFIVRSNGIELLSNTERKLYEVDV</sequence>
<dbReference type="Gene3D" id="3.90.230.10">
    <property type="entry name" value="Creatinase/methionine aminopeptidase superfamily"/>
    <property type="match status" value="1"/>
</dbReference>
<dbReference type="Proteomes" id="UP000265882">
    <property type="component" value="Unassembled WGS sequence"/>
</dbReference>
<gene>
    <name evidence="3" type="ORF">C4520_09205</name>
</gene>
<accession>A0A3A4NMH9</accession>
<keyword evidence="3" id="KW-0378">Hydrolase</keyword>
<dbReference type="InterPro" id="IPR000994">
    <property type="entry name" value="Pept_M24"/>
</dbReference>
<dbReference type="Pfam" id="PF01321">
    <property type="entry name" value="Creatinase_N"/>
    <property type="match status" value="1"/>
</dbReference>
<dbReference type="SUPFAM" id="SSF53092">
    <property type="entry name" value="Creatinase/prolidase N-terminal domain"/>
    <property type="match status" value="1"/>
</dbReference>
<dbReference type="PANTHER" id="PTHR46112">
    <property type="entry name" value="AMINOPEPTIDASE"/>
    <property type="match status" value="1"/>
</dbReference>
<feature type="domain" description="Peptidase M24" evidence="1">
    <location>
        <begin position="136"/>
        <end position="368"/>
    </location>
</feature>
<dbReference type="InterPro" id="IPR036005">
    <property type="entry name" value="Creatinase/aminopeptidase-like"/>
</dbReference>
<dbReference type="CDD" id="cd01066">
    <property type="entry name" value="APP_MetAP"/>
    <property type="match status" value="1"/>
</dbReference>
<evidence type="ECO:0000259" key="2">
    <source>
        <dbReference type="Pfam" id="PF01321"/>
    </source>
</evidence>
<dbReference type="InterPro" id="IPR029149">
    <property type="entry name" value="Creatin/AminoP/Spt16_N"/>
</dbReference>
<comment type="caution">
    <text evidence="3">The sequence shown here is derived from an EMBL/GenBank/DDBJ whole genome shotgun (WGS) entry which is preliminary data.</text>
</comment>